<evidence type="ECO:0000313" key="3">
    <source>
        <dbReference type="Proteomes" id="UP000003340"/>
    </source>
</evidence>
<feature type="domain" description="DUF4097" evidence="1">
    <location>
        <begin position="6"/>
        <end position="162"/>
    </location>
</feature>
<dbReference type="Proteomes" id="UP000003340">
    <property type="component" value="Unassembled WGS sequence"/>
</dbReference>
<gene>
    <name evidence="2" type="ORF">CLOSTMETH_01900</name>
</gene>
<name>C0EDH3_9FIRM</name>
<dbReference type="Pfam" id="PF13349">
    <property type="entry name" value="DUF4097"/>
    <property type="match status" value="1"/>
</dbReference>
<organism evidence="2 3">
    <name type="scientific">[Clostridium] methylpentosum DSM 5476</name>
    <dbReference type="NCBI Taxonomy" id="537013"/>
    <lineage>
        <taxon>Bacteria</taxon>
        <taxon>Bacillati</taxon>
        <taxon>Bacillota</taxon>
        <taxon>Clostridia</taxon>
        <taxon>Eubacteriales</taxon>
        <taxon>Oscillospiraceae</taxon>
        <taxon>Oscillospiraceae incertae sedis</taxon>
    </lineage>
</organism>
<dbReference type="InterPro" id="IPR025164">
    <property type="entry name" value="Toastrack_DUF4097"/>
</dbReference>
<dbReference type="EMBL" id="ACEC01000062">
    <property type="protein sequence ID" value="EEG30459.1"/>
    <property type="molecule type" value="Genomic_DNA"/>
</dbReference>
<evidence type="ECO:0000313" key="2">
    <source>
        <dbReference type="EMBL" id="EEG30459.1"/>
    </source>
</evidence>
<evidence type="ECO:0000259" key="1">
    <source>
        <dbReference type="Pfam" id="PF13349"/>
    </source>
</evidence>
<sequence length="164" mass="17131">MDSTAGTMQLDTVAASQIYLSTTKGTLAIGSLEANQIDITTTSGDVTCEKLNGAVAYKTTSGNADIKAAVGSGSYRAENSGTLNVVYTEVIGNLSFFNKNDAVQITLPKDLEFYFIATTKNGSISTPVQTDTVVDGETTKGTVGSNPTATVELETKNGRIEVTQ</sequence>
<dbReference type="AlphaFoldDB" id="C0EDH3"/>
<dbReference type="HOGENOM" id="CLU_1616146_0_0_9"/>
<reference evidence="2 3" key="1">
    <citation type="submission" date="2009-01" db="EMBL/GenBank/DDBJ databases">
        <authorList>
            <person name="Fulton L."/>
            <person name="Clifton S."/>
            <person name="Fulton B."/>
            <person name="Xu J."/>
            <person name="Minx P."/>
            <person name="Pepin K.H."/>
            <person name="Johnson M."/>
            <person name="Bhonagiri V."/>
            <person name="Nash W.E."/>
            <person name="Mardis E.R."/>
            <person name="Wilson R.K."/>
        </authorList>
    </citation>
    <scope>NUCLEOTIDE SEQUENCE [LARGE SCALE GENOMIC DNA]</scope>
    <source>
        <strain evidence="2 3">DSM 5476</strain>
    </source>
</reference>
<dbReference type="eggNOG" id="COG3595">
    <property type="taxonomic scope" value="Bacteria"/>
</dbReference>
<keyword evidence="3" id="KW-1185">Reference proteome</keyword>
<reference evidence="2 3" key="2">
    <citation type="submission" date="2009-02" db="EMBL/GenBank/DDBJ databases">
        <title>Draft genome sequence of Clostridium methylpentosum (DSM 5476).</title>
        <authorList>
            <person name="Sudarsanam P."/>
            <person name="Ley R."/>
            <person name="Guruge J."/>
            <person name="Turnbaugh P.J."/>
            <person name="Mahowald M."/>
            <person name="Liep D."/>
            <person name="Gordon J."/>
        </authorList>
    </citation>
    <scope>NUCLEOTIDE SEQUENCE [LARGE SCALE GENOMIC DNA]</scope>
    <source>
        <strain evidence="2 3">DSM 5476</strain>
    </source>
</reference>
<dbReference type="STRING" id="537013.CLOSTMETH_01900"/>
<proteinExistence type="predicted"/>
<protein>
    <recommendedName>
        <fullName evidence="1">DUF4097 domain-containing protein</fullName>
    </recommendedName>
</protein>
<accession>C0EDH3</accession>
<comment type="caution">
    <text evidence="2">The sequence shown here is derived from an EMBL/GenBank/DDBJ whole genome shotgun (WGS) entry which is preliminary data.</text>
</comment>